<gene>
    <name evidence="2" type="ORF">D5F01_LYC04698</name>
</gene>
<evidence type="ECO:0000256" key="1">
    <source>
        <dbReference type="SAM" id="MobiDB-lite"/>
    </source>
</evidence>
<name>A0A6G0IXI9_LARCR</name>
<feature type="region of interest" description="Disordered" evidence="1">
    <location>
        <begin position="184"/>
        <end position="215"/>
    </location>
</feature>
<sequence>MPRWGISVRGAENEVNISEVQGGGLNFVVHSPGTSPDPRVRSPPQPPAEDSTDVGNNPPSARQPELLLNTGANGDLATDPPVVEGFDAREAHLPLADFDTRCLANNQIQANVEQEQTTLRLSTPAAFIAHSNAPLPRPPPMKARNWRCPRICYLFELLSRNELSSPVLPLSLLGLRPFRKSWLSHSRPPINSPEGRGKEGEGEGQSKRMEDENQK</sequence>
<dbReference type="EMBL" id="REGW02000005">
    <property type="protein sequence ID" value="KAE8295952.1"/>
    <property type="molecule type" value="Genomic_DNA"/>
</dbReference>
<feature type="compositionally biased region" description="Basic and acidic residues" evidence="1">
    <location>
        <begin position="195"/>
        <end position="215"/>
    </location>
</feature>
<proteinExistence type="predicted"/>
<feature type="region of interest" description="Disordered" evidence="1">
    <location>
        <begin position="23"/>
        <end position="76"/>
    </location>
</feature>
<evidence type="ECO:0000313" key="3">
    <source>
        <dbReference type="Proteomes" id="UP000424527"/>
    </source>
</evidence>
<dbReference type="AlphaFoldDB" id="A0A6G0IXI9"/>
<comment type="caution">
    <text evidence="2">The sequence shown here is derived from an EMBL/GenBank/DDBJ whole genome shotgun (WGS) entry which is preliminary data.</text>
</comment>
<organism evidence="2 3">
    <name type="scientific">Larimichthys crocea</name>
    <name type="common">Large yellow croaker</name>
    <name type="synonym">Pseudosciaena crocea</name>
    <dbReference type="NCBI Taxonomy" id="215358"/>
    <lineage>
        <taxon>Eukaryota</taxon>
        <taxon>Metazoa</taxon>
        <taxon>Chordata</taxon>
        <taxon>Craniata</taxon>
        <taxon>Vertebrata</taxon>
        <taxon>Euteleostomi</taxon>
        <taxon>Actinopterygii</taxon>
        <taxon>Neopterygii</taxon>
        <taxon>Teleostei</taxon>
        <taxon>Neoteleostei</taxon>
        <taxon>Acanthomorphata</taxon>
        <taxon>Eupercaria</taxon>
        <taxon>Sciaenidae</taxon>
        <taxon>Larimichthys</taxon>
    </lineage>
</organism>
<reference evidence="2 3" key="1">
    <citation type="submission" date="2019-07" db="EMBL/GenBank/DDBJ databases">
        <title>Chromosome genome assembly for large yellow croaker.</title>
        <authorList>
            <person name="Xiao S."/>
        </authorList>
    </citation>
    <scope>NUCLEOTIDE SEQUENCE [LARGE SCALE GENOMIC DNA]</scope>
    <source>
        <strain evidence="2">JMULYC20181020</strain>
        <tissue evidence="2">Muscle</tissue>
    </source>
</reference>
<evidence type="ECO:0000313" key="2">
    <source>
        <dbReference type="EMBL" id="KAE8295952.1"/>
    </source>
</evidence>
<accession>A0A6G0IXI9</accession>
<keyword evidence="3" id="KW-1185">Reference proteome</keyword>
<protein>
    <submittedName>
        <fullName evidence="2">Uncharacterized protein</fullName>
    </submittedName>
</protein>
<dbReference type="Proteomes" id="UP000424527">
    <property type="component" value="Unassembled WGS sequence"/>
</dbReference>